<evidence type="ECO:0000313" key="3">
    <source>
        <dbReference type="Proteomes" id="UP001556367"/>
    </source>
</evidence>
<organism evidence="2 3">
    <name type="scientific">Hohenbuehelia grisea</name>
    <dbReference type="NCBI Taxonomy" id="104357"/>
    <lineage>
        <taxon>Eukaryota</taxon>
        <taxon>Fungi</taxon>
        <taxon>Dikarya</taxon>
        <taxon>Basidiomycota</taxon>
        <taxon>Agaricomycotina</taxon>
        <taxon>Agaricomycetes</taxon>
        <taxon>Agaricomycetidae</taxon>
        <taxon>Agaricales</taxon>
        <taxon>Pleurotineae</taxon>
        <taxon>Pleurotaceae</taxon>
        <taxon>Hohenbuehelia</taxon>
    </lineage>
</organism>
<dbReference type="InterPro" id="IPR001245">
    <property type="entry name" value="Ser-Thr/Tyr_kinase_cat_dom"/>
</dbReference>
<dbReference type="InterPro" id="IPR051681">
    <property type="entry name" value="Ser/Thr_Kinases-Pseudokinases"/>
</dbReference>
<dbReference type="PANTHER" id="PTHR44329">
    <property type="entry name" value="SERINE/THREONINE-PROTEIN KINASE TNNI3K-RELATED"/>
    <property type="match status" value="1"/>
</dbReference>
<evidence type="ECO:0000313" key="2">
    <source>
        <dbReference type="EMBL" id="KAL0960991.1"/>
    </source>
</evidence>
<accession>A0ABR3JYZ1</accession>
<comment type="caution">
    <text evidence="2">The sequence shown here is derived from an EMBL/GenBank/DDBJ whole genome shotgun (WGS) entry which is preliminary data.</text>
</comment>
<name>A0ABR3JYZ1_9AGAR</name>
<dbReference type="Gene3D" id="1.10.510.10">
    <property type="entry name" value="Transferase(Phosphotransferase) domain 1"/>
    <property type="match status" value="1"/>
</dbReference>
<dbReference type="InterPro" id="IPR008271">
    <property type="entry name" value="Ser/Thr_kinase_AS"/>
</dbReference>
<gene>
    <name evidence="2" type="ORF">HGRIS_005986</name>
</gene>
<dbReference type="InterPro" id="IPR000719">
    <property type="entry name" value="Prot_kinase_dom"/>
</dbReference>
<protein>
    <recommendedName>
        <fullName evidence="1">Protein kinase domain-containing protein</fullName>
    </recommendedName>
</protein>
<keyword evidence="3" id="KW-1185">Reference proteome</keyword>
<dbReference type="InterPro" id="IPR011009">
    <property type="entry name" value="Kinase-like_dom_sf"/>
</dbReference>
<feature type="domain" description="Protein kinase" evidence="1">
    <location>
        <begin position="197"/>
        <end position="406"/>
    </location>
</feature>
<sequence length="406" mass="45228">MYGVSWSWGQTTDLHVYKRSSLQPFFPDNAPTPASDNWVISFSLSPSVTRKMSRDTQSTQEFLAVWRSTANVVVLQYPTSAAWQARRDSACRNLRALLQKFCRLQRTGSDWLDQVCVAEIASICNQLLYTLRTKDAAQVLLDPELAGGLQTLLHIIQMLLDEDLEPSLNRVCLSTLLELSKTYNVYPAELILQGVALEGDFAVAEGRYGAVWKAVYHAEIVAVKVIKVYRSSNSIKRQRKISHETLIWRQLCHPNVLPLLGLFFLNDDPSAIGLVSPFMENGNVHQYMARYPFANRVPLVVDIASGLHYLHSLRPKIIHGDIKGINILITPAHRACIADFGVSAMAADGCGVKPPCMSILSGGTLRWFSPELFDSGCENTLEADIYAFACVCYEVCSLYYAPVADC</sequence>
<evidence type="ECO:0000259" key="1">
    <source>
        <dbReference type="PROSITE" id="PS50011"/>
    </source>
</evidence>
<dbReference type="SUPFAM" id="SSF56112">
    <property type="entry name" value="Protein kinase-like (PK-like)"/>
    <property type="match status" value="1"/>
</dbReference>
<reference evidence="3" key="1">
    <citation type="submission" date="2024-06" db="EMBL/GenBank/DDBJ databases">
        <title>Multi-omics analyses provide insights into the biosynthesis of the anticancer antibiotic pleurotin in Hohenbuehelia grisea.</title>
        <authorList>
            <person name="Weaver J.A."/>
            <person name="Alberti F."/>
        </authorList>
    </citation>
    <scope>NUCLEOTIDE SEQUENCE [LARGE SCALE GENOMIC DNA]</scope>
    <source>
        <strain evidence="3">T-177</strain>
    </source>
</reference>
<dbReference type="SMART" id="SM00220">
    <property type="entry name" value="S_TKc"/>
    <property type="match status" value="1"/>
</dbReference>
<dbReference type="Pfam" id="PF07714">
    <property type="entry name" value="PK_Tyr_Ser-Thr"/>
    <property type="match status" value="1"/>
</dbReference>
<dbReference type="EMBL" id="JASNQZ010000001">
    <property type="protein sequence ID" value="KAL0960991.1"/>
    <property type="molecule type" value="Genomic_DNA"/>
</dbReference>
<dbReference type="PROSITE" id="PS00108">
    <property type="entry name" value="PROTEIN_KINASE_ST"/>
    <property type="match status" value="1"/>
</dbReference>
<dbReference type="Proteomes" id="UP001556367">
    <property type="component" value="Unassembled WGS sequence"/>
</dbReference>
<proteinExistence type="predicted"/>
<dbReference type="PROSITE" id="PS50011">
    <property type="entry name" value="PROTEIN_KINASE_DOM"/>
    <property type="match status" value="1"/>
</dbReference>